<gene>
    <name evidence="4" type="ORF">BN9_072920</name>
</gene>
<dbReference type="InterPro" id="IPR020084">
    <property type="entry name" value="NUDIX_hydrolase_CS"/>
</dbReference>
<keyword evidence="1" id="KW-0378">Hydrolase</keyword>
<dbReference type="GO" id="GO:0004081">
    <property type="term" value="F:bis(5'-nucleosyl)-tetraphosphatase (asymmetrical) activity"/>
    <property type="evidence" value="ECO:0007669"/>
    <property type="project" value="TreeGrafter"/>
</dbReference>
<comment type="caution">
    <text evidence="4">The sequence shown here is derived from an EMBL/GenBank/DDBJ whole genome shotgun (WGS) entry which is preliminary data.</text>
</comment>
<name>A0A024GHJ9_9STRA</name>
<dbReference type="Pfam" id="PF05605">
    <property type="entry name" value="zf-Di19"/>
    <property type="match status" value="1"/>
</dbReference>
<dbReference type="GO" id="GO:0006754">
    <property type="term" value="P:ATP biosynthetic process"/>
    <property type="evidence" value="ECO:0007669"/>
    <property type="project" value="TreeGrafter"/>
</dbReference>
<accession>A0A024GHJ9</accession>
<dbReference type="PANTHER" id="PTHR21340:SF0">
    <property type="entry name" value="BIS(5'-NUCLEOSYL)-TETRAPHOSPHATASE [ASYMMETRICAL]"/>
    <property type="match status" value="1"/>
</dbReference>
<organism evidence="4 5">
    <name type="scientific">Albugo candida</name>
    <dbReference type="NCBI Taxonomy" id="65357"/>
    <lineage>
        <taxon>Eukaryota</taxon>
        <taxon>Sar</taxon>
        <taxon>Stramenopiles</taxon>
        <taxon>Oomycota</taxon>
        <taxon>Peronosporomycetes</taxon>
        <taxon>Albuginales</taxon>
        <taxon>Albuginaceae</taxon>
        <taxon>Albugo</taxon>
    </lineage>
</organism>
<dbReference type="SUPFAM" id="SSF55811">
    <property type="entry name" value="Nudix"/>
    <property type="match status" value="1"/>
</dbReference>
<reference evidence="4 5" key="1">
    <citation type="submission" date="2012-05" db="EMBL/GenBank/DDBJ databases">
        <title>Recombination and specialization in a pathogen metapopulation.</title>
        <authorList>
            <person name="Gardiner A."/>
            <person name="Kemen E."/>
            <person name="Schultz-Larsen T."/>
            <person name="MacLean D."/>
            <person name="Van Oosterhout C."/>
            <person name="Jones J.D.G."/>
        </authorList>
    </citation>
    <scope>NUCLEOTIDE SEQUENCE [LARGE SCALE GENOMIC DNA]</scope>
    <source>
        <strain evidence="4 5">Ac Nc2</strain>
    </source>
</reference>
<evidence type="ECO:0000313" key="4">
    <source>
        <dbReference type="EMBL" id="CCI46363.1"/>
    </source>
</evidence>
<dbReference type="InterPro" id="IPR051325">
    <property type="entry name" value="Nudix_hydrolase_domain"/>
</dbReference>
<dbReference type="InterPro" id="IPR015797">
    <property type="entry name" value="NUDIX_hydrolase-like_dom_sf"/>
</dbReference>
<evidence type="ECO:0000313" key="5">
    <source>
        <dbReference type="Proteomes" id="UP000053237"/>
    </source>
</evidence>
<dbReference type="STRING" id="65357.A0A024GHJ9"/>
<dbReference type="PANTHER" id="PTHR21340">
    <property type="entry name" value="DIADENOSINE 5,5-P1,P4-TETRAPHOSPHATE PYROPHOSPHOHYDROLASE MUTT"/>
    <property type="match status" value="1"/>
</dbReference>
<dbReference type="InterPro" id="IPR008598">
    <property type="entry name" value="Di19_Zn-bd"/>
</dbReference>
<dbReference type="AlphaFoldDB" id="A0A024GHJ9"/>
<dbReference type="GO" id="GO:0006167">
    <property type="term" value="P:AMP biosynthetic process"/>
    <property type="evidence" value="ECO:0007669"/>
    <property type="project" value="TreeGrafter"/>
</dbReference>
<dbReference type="PROSITE" id="PS51462">
    <property type="entry name" value="NUDIX"/>
    <property type="match status" value="1"/>
</dbReference>
<dbReference type="InParanoid" id="A0A024GHJ9"/>
<protein>
    <recommendedName>
        <fullName evidence="3">Nudix hydrolase domain-containing protein</fullName>
    </recommendedName>
</protein>
<sequence length="436" mass="49114">MKRGLFIRNVSSHDVPLDSLDNACVQTFSANGFTAQVAVLDETEILKRLIAPQSQSNSPGSVSYINPFEPSVPPQLRLEHVPFDAVLFRASGLQTYSIISILKLIRTISRQIFVCAMSAQLVEDAMGRYMCFQYGVSMVTNSLEDIHKVMRFVAAGGQGPKDATNKHDTNNRNQICPDEHNNDYKQDCVSRDHHGRSNRRRQNLYRCPFCDKAGFNEDQLWRHCPLYHINEPNQEKMLCPICGQSPRGPFQVHLHNAHGPPGRGESVSEFDARDSVLYSFALVVCHNRKYNRFLLVQEFANSGYWLPGGRIDGGEKPMEAAIRETKEEAGIDIRITGLLKMEYNPKRDRGGGQYVRMRFVFYAEPVDSDQLPKSIPDYESVGATWVQADEVQNLPLRGPEPTIYFSYVAAGQPIYPLEVISGTASSFVGSETLRRM</sequence>
<dbReference type="Pfam" id="PF00293">
    <property type="entry name" value="NUDIX"/>
    <property type="match status" value="1"/>
</dbReference>
<dbReference type="PROSITE" id="PS00893">
    <property type="entry name" value="NUDIX_BOX"/>
    <property type="match status" value="1"/>
</dbReference>
<proteinExistence type="predicted"/>
<evidence type="ECO:0000256" key="2">
    <source>
        <dbReference type="SAM" id="MobiDB-lite"/>
    </source>
</evidence>
<keyword evidence="5" id="KW-1185">Reference proteome</keyword>
<dbReference type="InterPro" id="IPR000086">
    <property type="entry name" value="NUDIX_hydrolase_dom"/>
</dbReference>
<evidence type="ECO:0000256" key="1">
    <source>
        <dbReference type="ARBA" id="ARBA00022801"/>
    </source>
</evidence>
<dbReference type="CDD" id="cd02883">
    <property type="entry name" value="NUDIX_Hydrolase"/>
    <property type="match status" value="1"/>
</dbReference>
<evidence type="ECO:0000259" key="3">
    <source>
        <dbReference type="PROSITE" id="PS51462"/>
    </source>
</evidence>
<feature type="region of interest" description="Disordered" evidence="2">
    <location>
        <begin position="158"/>
        <end position="177"/>
    </location>
</feature>
<dbReference type="OrthoDB" id="447842at2759"/>
<feature type="domain" description="Nudix hydrolase" evidence="3">
    <location>
        <begin position="276"/>
        <end position="409"/>
    </location>
</feature>
<dbReference type="Proteomes" id="UP000053237">
    <property type="component" value="Unassembled WGS sequence"/>
</dbReference>
<dbReference type="Gene3D" id="3.90.79.10">
    <property type="entry name" value="Nucleoside Triphosphate Pyrophosphohydrolase"/>
    <property type="match status" value="1"/>
</dbReference>
<dbReference type="EMBL" id="CAIX01000124">
    <property type="protein sequence ID" value="CCI46363.1"/>
    <property type="molecule type" value="Genomic_DNA"/>
</dbReference>